<feature type="region of interest" description="Disordered" evidence="1">
    <location>
        <begin position="455"/>
        <end position="494"/>
    </location>
</feature>
<accession>A0A6M8B3V3</accession>
<keyword evidence="4" id="KW-1185">Reference proteome</keyword>
<organism evidence="3 4">
    <name type="scientific">Thermoleptolyngbya sichuanensis A183</name>
    <dbReference type="NCBI Taxonomy" id="2737172"/>
    <lineage>
        <taxon>Bacteria</taxon>
        <taxon>Bacillati</taxon>
        <taxon>Cyanobacteriota</taxon>
        <taxon>Cyanophyceae</taxon>
        <taxon>Oculatellales</taxon>
        <taxon>Oculatellaceae</taxon>
        <taxon>Thermoleptolyngbya</taxon>
        <taxon>Thermoleptolyngbya sichuanensis</taxon>
    </lineage>
</organism>
<feature type="compositionally biased region" description="Low complexity" evidence="1">
    <location>
        <begin position="468"/>
        <end position="493"/>
    </location>
</feature>
<keyword evidence="2" id="KW-0472">Membrane</keyword>
<dbReference type="EMBL" id="CP053661">
    <property type="protein sequence ID" value="QKD81514.1"/>
    <property type="molecule type" value="Genomic_DNA"/>
</dbReference>
<sequence length="542" mass="58438">MPSSGRFQSRLLSYLSRQRLRLGDRTSRWMRQAQSAIALGAQVVLYPVYVAFQSMRLAGRQMGPAAQRVGLFLENVKRSVQGKPALPASPPPADAPIHKTLRAIRSAGFANALTAAPAAPPTSPDSRAIALRPPSNLAPPPCPEDDPAPLTFREASALTAAEATRLPPQADQTLGNQAPADIGGIASRLDSRMLVLVTTTNALIDLSPQQQRWLQQQIIWELANDGRARRRWLRRAGLTGRRSAGELGSGAIDGAIADLAAPPPRSLASSQRGRLPRMLPVPLPRETAAPPVKAFYQLMAWVQTGPVAIAANLFQEAALAVYFPPPEPDPRPDAPFPGTAHLPHSAPTRSGIAPSLSPTIPPHLRPHSPGEILLQLLAEQPAEPFTEPFTEPFAGQFTGQFTGQPAERPTHVPPNFSTEVISAERLANARAIAPLVPTADLMPDAHSVILTISRQDPSPLTPQPPSSPTLQSPNASLHAPPHVPPHAHTAQPPCIDTPATLVRYEKHPLEAVLDWIDRSIVWLETRLADLWRWLRGESDSDS</sequence>
<evidence type="ECO:0000256" key="1">
    <source>
        <dbReference type="SAM" id="MobiDB-lite"/>
    </source>
</evidence>
<reference evidence="3 4" key="1">
    <citation type="submission" date="2020-05" db="EMBL/GenBank/DDBJ databases">
        <title>Complete genome sequence of of a novel Thermoleptolyngbya strain isolated from hot springs of Ganzi, Sichuan China.</title>
        <authorList>
            <person name="Tang J."/>
            <person name="Daroch M."/>
            <person name="Li L."/>
            <person name="Waleron K."/>
            <person name="Waleron M."/>
            <person name="Waleron M."/>
        </authorList>
    </citation>
    <scope>NUCLEOTIDE SEQUENCE [LARGE SCALE GENOMIC DNA]</scope>
    <source>
        <strain evidence="3 4">PKUAC-SCTA183</strain>
    </source>
</reference>
<name>A0A6M8B3V3_9CYAN</name>
<proteinExistence type="predicted"/>
<keyword evidence="2" id="KW-1133">Transmembrane helix</keyword>
<evidence type="ECO:0000313" key="4">
    <source>
        <dbReference type="Proteomes" id="UP000505210"/>
    </source>
</evidence>
<dbReference type="Proteomes" id="UP000505210">
    <property type="component" value="Chromosome"/>
</dbReference>
<keyword evidence="2" id="KW-0812">Transmembrane</keyword>
<evidence type="ECO:0000313" key="3">
    <source>
        <dbReference type="EMBL" id="QKD81514.1"/>
    </source>
</evidence>
<feature type="transmembrane region" description="Helical" evidence="2">
    <location>
        <begin position="35"/>
        <end position="52"/>
    </location>
</feature>
<protein>
    <submittedName>
        <fullName evidence="3">Uncharacterized protein</fullName>
    </submittedName>
</protein>
<feature type="region of interest" description="Disordered" evidence="1">
    <location>
        <begin position="115"/>
        <end position="149"/>
    </location>
</feature>
<dbReference type="AlphaFoldDB" id="A0A6M8B3V3"/>
<dbReference type="RefSeq" id="WP_172353911.1">
    <property type="nucleotide sequence ID" value="NZ_CP053661.1"/>
</dbReference>
<gene>
    <name evidence="3" type="ORF">HPC62_04335</name>
</gene>
<feature type="region of interest" description="Disordered" evidence="1">
    <location>
        <begin position="329"/>
        <end position="365"/>
    </location>
</feature>
<dbReference type="KEGG" id="theu:HPC62_04335"/>
<evidence type="ECO:0000256" key="2">
    <source>
        <dbReference type="SAM" id="Phobius"/>
    </source>
</evidence>